<dbReference type="PROSITE" id="PS50937">
    <property type="entry name" value="HTH_MERR_2"/>
    <property type="match status" value="1"/>
</dbReference>
<dbReference type="EMBL" id="VXLC01000016">
    <property type="protein sequence ID" value="KAA8885261.1"/>
    <property type="molecule type" value="Genomic_DNA"/>
</dbReference>
<keyword evidence="5" id="KW-0548">Nucleotidyltransferase</keyword>
<dbReference type="OrthoDB" id="7849865at2"/>
<dbReference type="GO" id="GO:0009360">
    <property type="term" value="C:DNA polymerase III complex"/>
    <property type="evidence" value="ECO:0007669"/>
    <property type="project" value="InterPro"/>
</dbReference>
<dbReference type="RefSeq" id="WP_150405621.1">
    <property type="nucleotide sequence ID" value="NZ_VXLC01000016.1"/>
</dbReference>
<keyword evidence="3" id="KW-0963">Cytoplasm</keyword>
<dbReference type="GO" id="GO:0006271">
    <property type="term" value="P:DNA strand elongation involved in DNA replication"/>
    <property type="evidence" value="ECO:0007669"/>
    <property type="project" value="TreeGrafter"/>
</dbReference>
<dbReference type="PANTHER" id="PTHR30478:SF0">
    <property type="entry name" value="BETA SLIDING CLAMP"/>
    <property type="match status" value="1"/>
</dbReference>
<evidence type="ECO:0000256" key="7">
    <source>
        <dbReference type="ARBA" id="ARBA00022932"/>
    </source>
</evidence>
<sequence>MAESDGLITIGVLARASGLTASALRFYDDCGLLTPARVDPLTGYRYYTEDQRERAVMIRRLRAIEVPLESISEILSGDIGRAEQVLDAHVGELRRRASAAAVVAGSIKQTLSLDDRVALPAGLLAEAFEQVRVAAAGNREIPVLAGILLEASGNSVTLTATDRYRLTTRTVVSRDRQGGDWSLVVDGGELAPVIEWLRGLDEIIAAPTDQGLLIVGDGSERRCRVIDEPFPDYRAVLSGLQPVRTRVLTARAPLLQVLESASPTVRFEVSPTGLTVSGSRLPATVTGSGIDLFFEVTTLLPAINTALGPDLMLDIAAAGHPVVIRSATDGDLTTLAMPARQPTNG</sequence>
<comment type="similarity">
    <text evidence="2">Belongs to the beta sliding clamp family.</text>
</comment>
<organism evidence="10 11">
    <name type="scientific">Nocardia colli</name>
    <dbReference type="NCBI Taxonomy" id="2545717"/>
    <lineage>
        <taxon>Bacteria</taxon>
        <taxon>Bacillati</taxon>
        <taxon>Actinomycetota</taxon>
        <taxon>Actinomycetes</taxon>
        <taxon>Mycobacteriales</taxon>
        <taxon>Nocardiaceae</taxon>
        <taxon>Nocardia</taxon>
    </lineage>
</organism>
<evidence type="ECO:0000313" key="11">
    <source>
        <dbReference type="Proteomes" id="UP000323876"/>
    </source>
</evidence>
<evidence type="ECO:0000256" key="6">
    <source>
        <dbReference type="ARBA" id="ARBA00022705"/>
    </source>
</evidence>
<dbReference type="Pfam" id="PF02767">
    <property type="entry name" value="DNA_pol3_beta_2"/>
    <property type="match status" value="1"/>
</dbReference>
<keyword evidence="7" id="KW-0239">DNA-directed DNA polymerase</keyword>
<evidence type="ECO:0000256" key="1">
    <source>
        <dbReference type="ARBA" id="ARBA00004496"/>
    </source>
</evidence>
<evidence type="ECO:0000256" key="4">
    <source>
        <dbReference type="ARBA" id="ARBA00022679"/>
    </source>
</evidence>
<dbReference type="InterPro" id="IPR022637">
    <property type="entry name" value="DNA_polIII_beta_cen"/>
</dbReference>
<dbReference type="InterPro" id="IPR046938">
    <property type="entry name" value="DNA_clamp_sf"/>
</dbReference>
<dbReference type="CDD" id="cd00140">
    <property type="entry name" value="beta_clamp"/>
    <property type="match status" value="1"/>
</dbReference>
<evidence type="ECO:0000256" key="5">
    <source>
        <dbReference type="ARBA" id="ARBA00022695"/>
    </source>
</evidence>
<dbReference type="SMART" id="SM00480">
    <property type="entry name" value="POL3Bc"/>
    <property type="match status" value="1"/>
</dbReference>
<dbReference type="InterPro" id="IPR001001">
    <property type="entry name" value="DNA_polIII_beta"/>
</dbReference>
<dbReference type="AlphaFoldDB" id="A0A5N0ECS5"/>
<proteinExistence type="inferred from homology"/>
<dbReference type="Gene3D" id="1.10.1660.10">
    <property type="match status" value="1"/>
</dbReference>
<dbReference type="PROSITE" id="PS00552">
    <property type="entry name" value="HTH_MERR_1"/>
    <property type="match status" value="1"/>
</dbReference>
<evidence type="ECO:0000256" key="2">
    <source>
        <dbReference type="ARBA" id="ARBA00010752"/>
    </source>
</evidence>
<reference evidence="10 11" key="1">
    <citation type="submission" date="2019-09" db="EMBL/GenBank/DDBJ databases">
        <authorList>
            <person name="Wang X."/>
        </authorList>
    </citation>
    <scope>NUCLEOTIDE SEQUENCE [LARGE SCALE GENOMIC DNA]</scope>
    <source>
        <strain evidence="10 11">CICC 11023</strain>
    </source>
</reference>
<keyword evidence="4" id="KW-0808">Transferase</keyword>
<dbReference type="GO" id="GO:0003887">
    <property type="term" value="F:DNA-directed DNA polymerase activity"/>
    <property type="evidence" value="ECO:0007669"/>
    <property type="project" value="UniProtKB-KW"/>
</dbReference>
<keyword evidence="11" id="KW-1185">Reference proteome</keyword>
<dbReference type="GO" id="GO:0005737">
    <property type="term" value="C:cytoplasm"/>
    <property type="evidence" value="ECO:0007669"/>
    <property type="project" value="UniProtKB-SubCell"/>
</dbReference>
<keyword evidence="6" id="KW-0235">DNA replication</keyword>
<dbReference type="Proteomes" id="UP000323876">
    <property type="component" value="Unassembled WGS sequence"/>
</dbReference>
<protein>
    <submittedName>
        <fullName evidence="10">MerR family transcriptional regulator</fullName>
    </submittedName>
</protein>
<dbReference type="SUPFAM" id="SSF55979">
    <property type="entry name" value="DNA clamp"/>
    <property type="match status" value="1"/>
</dbReference>
<dbReference type="PANTHER" id="PTHR30478">
    <property type="entry name" value="DNA POLYMERASE III SUBUNIT BETA"/>
    <property type="match status" value="1"/>
</dbReference>
<dbReference type="SMART" id="SM00422">
    <property type="entry name" value="HTH_MERR"/>
    <property type="match status" value="1"/>
</dbReference>
<comment type="subcellular location">
    <subcellularLocation>
        <location evidence="1">Cytoplasm</location>
    </subcellularLocation>
</comment>
<evidence type="ECO:0000256" key="8">
    <source>
        <dbReference type="ARBA" id="ARBA00023125"/>
    </source>
</evidence>
<dbReference type="InterPro" id="IPR000551">
    <property type="entry name" value="MerR-type_HTH_dom"/>
</dbReference>
<evidence type="ECO:0000313" key="10">
    <source>
        <dbReference type="EMBL" id="KAA8885261.1"/>
    </source>
</evidence>
<dbReference type="SUPFAM" id="SSF46955">
    <property type="entry name" value="Putative DNA-binding domain"/>
    <property type="match status" value="1"/>
</dbReference>
<dbReference type="GO" id="GO:0003677">
    <property type="term" value="F:DNA binding"/>
    <property type="evidence" value="ECO:0007669"/>
    <property type="project" value="UniProtKB-KW"/>
</dbReference>
<evidence type="ECO:0000256" key="3">
    <source>
        <dbReference type="ARBA" id="ARBA00022490"/>
    </source>
</evidence>
<keyword evidence="8" id="KW-0238">DNA-binding</keyword>
<name>A0A5N0ECS5_9NOCA</name>
<comment type="caution">
    <text evidence="10">The sequence shown here is derived from an EMBL/GenBank/DDBJ whole genome shotgun (WGS) entry which is preliminary data.</text>
</comment>
<feature type="domain" description="HTH merR-type" evidence="9">
    <location>
        <begin position="7"/>
        <end position="77"/>
    </location>
</feature>
<gene>
    <name evidence="10" type="ORF">F3087_31080</name>
</gene>
<dbReference type="Pfam" id="PF13411">
    <property type="entry name" value="MerR_1"/>
    <property type="match status" value="1"/>
</dbReference>
<dbReference type="GO" id="GO:0008408">
    <property type="term" value="F:3'-5' exonuclease activity"/>
    <property type="evidence" value="ECO:0007669"/>
    <property type="project" value="InterPro"/>
</dbReference>
<dbReference type="InterPro" id="IPR009061">
    <property type="entry name" value="DNA-bd_dom_put_sf"/>
</dbReference>
<dbReference type="GO" id="GO:0006355">
    <property type="term" value="P:regulation of DNA-templated transcription"/>
    <property type="evidence" value="ECO:0007669"/>
    <property type="project" value="InterPro"/>
</dbReference>
<evidence type="ECO:0000259" key="9">
    <source>
        <dbReference type="PROSITE" id="PS50937"/>
    </source>
</evidence>
<accession>A0A5N0ECS5</accession>
<dbReference type="Gene3D" id="3.10.150.10">
    <property type="entry name" value="DNA Polymerase III, subunit A, domain 2"/>
    <property type="match status" value="2"/>
</dbReference>